<name>Q4SAM9_TETNG</name>
<reference evidence="1" key="2">
    <citation type="submission" date="2004-02" db="EMBL/GenBank/DDBJ databases">
        <authorList>
            <consortium name="Genoscope"/>
            <consortium name="Whitehead Institute Centre for Genome Research"/>
        </authorList>
    </citation>
    <scope>NUCLEOTIDE SEQUENCE</scope>
</reference>
<accession>Q4SAM9</accession>
<reference evidence="1" key="1">
    <citation type="journal article" date="2004" name="Nature">
        <title>Genome duplication in the teleost fish Tetraodon nigroviridis reveals the early vertebrate proto-karyotype.</title>
        <authorList>
            <person name="Jaillon O."/>
            <person name="Aury J.-M."/>
            <person name="Brunet F."/>
            <person name="Petit J.-L."/>
            <person name="Stange-Thomann N."/>
            <person name="Mauceli E."/>
            <person name="Bouneau L."/>
            <person name="Fischer C."/>
            <person name="Ozouf-Costaz C."/>
            <person name="Bernot A."/>
            <person name="Nicaud S."/>
            <person name="Jaffe D."/>
            <person name="Fisher S."/>
            <person name="Lutfalla G."/>
            <person name="Dossat C."/>
            <person name="Segurens B."/>
            <person name="Dasilva C."/>
            <person name="Salanoubat M."/>
            <person name="Levy M."/>
            <person name="Boudet N."/>
            <person name="Castellano S."/>
            <person name="Anthouard V."/>
            <person name="Jubin C."/>
            <person name="Castelli V."/>
            <person name="Katinka M."/>
            <person name="Vacherie B."/>
            <person name="Biemont C."/>
            <person name="Skalli Z."/>
            <person name="Cattolico L."/>
            <person name="Poulain J."/>
            <person name="De Berardinis V."/>
            <person name="Cruaud C."/>
            <person name="Duprat S."/>
            <person name="Brottier P."/>
            <person name="Coutanceau J.-P."/>
            <person name="Gouzy J."/>
            <person name="Parra G."/>
            <person name="Lardier G."/>
            <person name="Chapple C."/>
            <person name="McKernan K.J."/>
            <person name="McEwan P."/>
            <person name="Bosak S."/>
            <person name="Kellis M."/>
            <person name="Volff J.-N."/>
            <person name="Guigo R."/>
            <person name="Zody M.C."/>
            <person name="Mesirov J."/>
            <person name="Lindblad-Toh K."/>
            <person name="Birren B."/>
            <person name="Nusbaum C."/>
            <person name="Kahn D."/>
            <person name="Robinson-Rechavi M."/>
            <person name="Laudet V."/>
            <person name="Schachter V."/>
            <person name="Quetier F."/>
            <person name="Saurin W."/>
            <person name="Scarpelli C."/>
            <person name="Wincker P."/>
            <person name="Lander E.S."/>
            <person name="Weissenbach J."/>
            <person name="Roest Crollius H."/>
        </authorList>
    </citation>
    <scope>NUCLEOTIDE SEQUENCE [LARGE SCALE GENOMIC DNA]</scope>
</reference>
<sequence>MRRCRRAWRDRMPQRLLRWGPSQLDLVGADICSHVGVRAINSRWIIFLPGFAYCDHNFYLCFEFTGRRCIRSGSARQQPRTVGTPLALGMDGKKNVTRETGRADQPAHTTDIRRDRQNRRQRFDLQKPDVLLDYDASSSVFWAQTPATRLTLRTYGRCVLGVFNKAGVFW</sequence>
<dbReference type="KEGG" id="tng:GSTEN00021365G001"/>
<comment type="caution">
    <text evidence="1">The sequence shown here is derived from an EMBL/GenBank/DDBJ whole genome shotgun (WGS) entry which is preliminary data.</text>
</comment>
<proteinExistence type="predicted"/>
<dbReference type="EMBL" id="CAAE01014681">
    <property type="protein sequence ID" value="CAG02303.1"/>
    <property type="molecule type" value="Genomic_DNA"/>
</dbReference>
<dbReference type="AlphaFoldDB" id="Q4SAM9"/>
<organism evidence="1">
    <name type="scientific">Tetraodon nigroviridis</name>
    <name type="common">Spotted green pufferfish</name>
    <name type="synonym">Chelonodon nigroviridis</name>
    <dbReference type="NCBI Taxonomy" id="99883"/>
    <lineage>
        <taxon>Eukaryota</taxon>
        <taxon>Metazoa</taxon>
        <taxon>Chordata</taxon>
        <taxon>Craniata</taxon>
        <taxon>Vertebrata</taxon>
        <taxon>Euteleostomi</taxon>
        <taxon>Actinopterygii</taxon>
        <taxon>Neopterygii</taxon>
        <taxon>Teleostei</taxon>
        <taxon>Neoteleostei</taxon>
        <taxon>Acanthomorphata</taxon>
        <taxon>Eupercaria</taxon>
        <taxon>Tetraodontiformes</taxon>
        <taxon>Tetradontoidea</taxon>
        <taxon>Tetraodontidae</taxon>
        <taxon>Tetraodon</taxon>
    </lineage>
</organism>
<gene>
    <name evidence="1" type="ORF">GSTENG00021365001</name>
</gene>
<protein>
    <submittedName>
        <fullName evidence="1">(spotted green pufferfish) hypothetical protein</fullName>
    </submittedName>
</protein>
<evidence type="ECO:0000313" key="1">
    <source>
        <dbReference type="EMBL" id="CAG02303.1"/>
    </source>
</evidence>